<dbReference type="Gene3D" id="3.60.21.70">
    <property type="entry name" value="PhoD-like phosphatase"/>
    <property type="match status" value="1"/>
</dbReference>
<dbReference type="SUPFAM" id="SSF56300">
    <property type="entry name" value="Metallo-dependent phosphatases"/>
    <property type="match status" value="1"/>
</dbReference>
<dbReference type="InterPro" id="IPR056702">
    <property type="entry name" value="DUF7800"/>
</dbReference>
<dbReference type="Pfam" id="PF25077">
    <property type="entry name" value="DUF7800"/>
    <property type="match status" value="1"/>
</dbReference>
<evidence type="ECO:0000313" key="4">
    <source>
        <dbReference type="Proteomes" id="UP000294911"/>
    </source>
</evidence>
<dbReference type="EMBL" id="SLXQ01000025">
    <property type="protein sequence ID" value="TCP41626.1"/>
    <property type="molecule type" value="Genomic_DNA"/>
</dbReference>
<evidence type="ECO:0000313" key="3">
    <source>
        <dbReference type="EMBL" id="TCP41626.1"/>
    </source>
</evidence>
<dbReference type="InterPro" id="IPR029052">
    <property type="entry name" value="Metallo-depent_PP-like"/>
</dbReference>
<sequence length="549" mass="61215">MTPPGSPRLLLGPVLRHVGTTTASVWVQTDRPATVRVLDSHARTFEVAGHHYALVDIDGLSPASATPYTVSLDGQHCWPLPDAKQPASVIHTRGGGDPLRVVFGSCRYPKPDEPKRVRALGSDALDAYAAELSADPASRPPDALLLLGDQVYADNPTPQVRRWLATRRDVRRPPWQEVADFAEYARLYTESWQDSELRWLLSTTPTAMIFDDHDVRDDWNTSQAWLANIRRQSWWETRLRAALVSYWIYQHIGNLAPDERAADPTWTRVREATGDTWPILAEAADLAASNPYAVRWSFRWDLDRTRLIMVDTRAARVLTEGHRSMLDETEFAWLERSAGEDLADVDHVLVGSSLPWLLPPAIDHAQAANERYCGSRNRLVAGLAERARQLADLEHWAAFQRSFARFTALLRDIATDPDAPATVSVLSGDVHHSYAVRAEFPGVVPDASVYQLVCSPIHQALPGPFRAVLRIGWSRPAITLTRWLRRLARAPLPEVSWTRLRGPYFHNAVATVHIAGRAAELAVSKPDGLTCGQVTRLSLGETREAELAD</sequence>
<protein>
    <submittedName>
        <fullName evidence="3">PhoD-like phosphatase</fullName>
    </submittedName>
</protein>
<dbReference type="InterPro" id="IPR018946">
    <property type="entry name" value="PhoD-like_MPP"/>
</dbReference>
<dbReference type="CDD" id="cd07389">
    <property type="entry name" value="MPP_PhoD"/>
    <property type="match status" value="1"/>
</dbReference>
<organism evidence="3 4">
    <name type="scientific">Tamaricihabitans halophyticus</name>
    <dbReference type="NCBI Taxonomy" id="1262583"/>
    <lineage>
        <taxon>Bacteria</taxon>
        <taxon>Bacillati</taxon>
        <taxon>Actinomycetota</taxon>
        <taxon>Actinomycetes</taxon>
        <taxon>Pseudonocardiales</taxon>
        <taxon>Pseudonocardiaceae</taxon>
        <taxon>Tamaricihabitans</taxon>
    </lineage>
</organism>
<comment type="caution">
    <text evidence="3">The sequence shown here is derived from an EMBL/GenBank/DDBJ whole genome shotgun (WGS) entry which is preliminary data.</text>
</comment>
<gene>
    <name evidence="3" type="ORF">EV191_12511</name>
</gene>
<name>A0A4V2SR83_9PSEU</name>
<dbReference type="Pfam" id="PF09423">
    <property type="entry name" value="PhoD"/>
    <property type="match status" value="1"/>
</dbReference>
<dbReference type="AlphaFoldDB" id="A0A4V2SR83"/>
<feature type="domain" description="DUF7800" evidence="2">
    <location>
        <begin position="7"/>
        <end position="90"/>
    </location>
</feature>
<dbReference type="InterPro" id="IPR038607">
    <property type="entry name" value="PhoD-like_sf"/>
</dbReference>
<reference evidence="3 4" key="1">
    <citation type="submission" date="2019-03" db="EMBL/GenBank/DDBJ databases">
        <title>Genomic Encyclopedia of Type Strains, Phase IV (KMG-IV): sequencing the most valuable type-strain genomes for metagenomic binning, comparative biology and taxonomic classification.</title>
        <authorList>
            <person name="Goeker M."/>
        </authorList>
    </citation>
    <scope>NUCLEOTIDE SEQUENCE [LARGE SCALE GENOMIC DNA]</scope>
    <source>
        <strain evidence="3 4">DSM 45765</strain>
    </source>
</reference>
<proteinExistence type="predicted"/>
<feature type="domain" description="PhoD-like phosphatase metallophosphatase" evidence="1">
    <location>
        <begin position="137"/>
        <end position="462"/>
    </location>
</feature>
<evidence type="ECO:0000259" key="1">
    <source>
        <dbReference type="Pfam" id="PF09423"/>
    </source>
</evidence>
<dbReference type="PANTHER" id="PTHR37031">
    <property type="entry name" value="METALLOPHOSPHATASE BINDING DOMAIN PROTEIN"/>
    <property type="match status" value="1"/>
</dbReference>
<dbReference type="OrthoDB" id="9795624at2"/>
<dbReference type="PANTHER" id="PTHR37031:SF2">
    <property type="entry name" value="PHOD-LIKE PHOSPHATASE METALLOPHOSPHATASE DOMAIN-CONTAINING PROTEIN"/>
    <property type="match status" value="1"/>
</dbReference>
<dbReference type="RefSeq" id="WP_132880998.1">
    <property type="nucleotide sequence ID" value="NZ_SLXQ01000025.1"/>
</dbReference>
<evidence type="ECO:0000259" key="2">
    <source>
        <dbReference type="Pfam" id="PF25077"/>
    </source>
</evidence>
<dbReference type="Proteomes" id="UP000294911">
    <property type="component" value="Unassembled WGS sequence"/>
</dbReference>
<keyword evidence="4" id="KW-1185">Reference proteome</keyword>
<accession>A0A4V2SR83</accession>